<name>A0A1B7MD17_9AGAM</name>
<evidence type="ECO:0000313" key="1">
    <source>
        <dbReference type="EMBL" id="OAX30493.1"/>
    </source>
</evidence>
<dbReference type="EMBL" id="KV450388">
    <property type="protein sequence ID" value="OAX30493.1"/>
    <property type="molecule type" value="Genomic_DNA"/>
</dbReference>
<keyword evidence="2" id="KW-1185">Reference proteome</keyword>
<reference evidence="1 2" key="1">
    <citation type="submission" date="2016-06" db="EMBL/GenBank/DDBJ databases">
        <title>Comparative genomics of the ectomycorrhizal sister species Rhizopogon vinicolor and Rhizopogon vesiculosus (Basidiomycota: Boletales) reveals a divergence of the mating type B locus.</title>
        <authorList>
            <consortium name="DOE Joint Genome Institute"/>
            <person name="Mujic A.B."/>
            <person name="Kuo A."/>
            <person name="Tritt A."/>
            <person name="Lipzen A."/>
            <person name="Chen C."/>
            <person name="Johnson J."/>
            <person name="Sharma A."/>
            <person name="Barry K."/>
            <person name="Grigoriev I.V."/>
            <person name="Spatafora J.W."/>
        </authorList>
    </citation>
    <scope>NUCLEOTIDE SEQUENCE [LARGE SCALE GENOMIC DNA]</scope>
    <source>
        <strain evidence="1 2">AM-OR11-026</strain>
    </source>
</reference>
<dbReference type="OrthoDB" id="5152223at2759"/>
<dbReference type="AlphaFoldDB" id="A0A1B7MD17"/>
<gene>
    <name evidence="1" type="ORF">K503DRAFT_229300</name>
</gene>
<dbReference type="InParanoid" id="A0A1B7MD17"/>
<dbReference type="STRING" id="1314800.A0A1B7MD17"/>
<feature type="non-terminal residue" evidence="1">
    <location>
        <position position="1"/>
    </location>
</feature>
<organism evidence="1 2">
    <name type="scientific">Rhizopogon vinicolor AM-OR11-026</name>
    <dbReference type="NCBI Taxonomy" id="1314800"/>
    <lineage>
        <taxon>Eukaryota</taxon>
        <taxon>Fungi</taxon>
        <taxon>Dikarya</taxon>
        <taxon>Basidiomycota</taxon>
        <taxon>Agaricomycotina</taxon>
        <taxon>Agaricomycetes</taxon>
        <taxon>Agaricomycetidae</taxon>
        <taxon>Boletales</taxon>
        <taxon>Suillineae</taxon>
        <taxon>Rhizopogonaceae</taxon>
        <taxon>Rhizopogon</taxon>
    </lineage>
</organism>
<proteinExistence type="predicted"/>
<protein>
    <submittedName>
        <fullName evidence="1">Uncharacterized protein</fullName>
    </submittedName>
</protein>
<accession>A0A1B7MD17</accession>
<dbReference type="Proteomes" id="UP000092154">
    <property type="component" value="Unassembled WGS sequence"/>
</dbReference>
<sequence>CSYARFISLLRCYACDRDLFVCQVYGNGWSSQCKRLITANALTFKSTIYPEWYVTSPFLSSLPQTKISPIPTDSLAPWVHYVLIQNAQTYMTYSR</sequence>
<evidence type="ECO:0000313" key="2">
    <source>
        <dbReference type="Proteomes" id="UP000092154"/>
    </source>
</evidence>